<evidence type="ECO:0000313" key="1">
    <source>
        <dbReference type="EMBL" id="HIT58570.1"/>
    </source>
</evidence>
<name>A0A9D1GU88_9FIRM</name>
<dbReference type="AlphaFoldDB" id="A0A9D1GU88"/>
<gene>
    <name evidence="1" type="ORF">IAC39_02485</name>
</gene>
<reference evidence="1" key="2">
    <citation type="journal article" date="2021" name="PeerJ">
        <title>Extensive microbial diversity within the chicken gut microbiome revealed by metagenomics and culture.</title>
        <authorList>
            <person name="Gilroy R."/>
            <person name="Ravi A."/>
            <person name="Getino M."/>
            <person name="Pursley I."/>
            <person name="Horton D.L."/>
            <person name="Alikhan N.F."/>
            <person name="Baker D."/>
            <person name="Gharbi K."/>
            <person name="Hall N."/>
            <person name="Watson M."/>
            <person name="Adriaenssens E.M."/>
            <person name="Foster-Nyarko E."/>
            <person name="Jarju S."/>
            <person name="Secka A."/>
            <person name="Antonio M."/>
            <person name="Oren A."/>
            <person name="Chaudhuri R.R."/>
            <person name="La Ragione R."/>
            <person name="Hildebrand F."/>
            <person name="Pallen M.J."/>
        </authorList>
    </citation>
    <scope>NUCLEOTIDE SEQUENCE</scope>
    <source>
        <strain evidence="1">CHK33-4379</strain>
    </source>
</reference>
<dbReference type="Proteomes" id="UP000824136">
    <property type="component" value="Unassembled WGS sequence"/>
</dbReference>
<dbReference type="EMBL" id="DVLL01000011">
    <property type="protein sequence ID" value="HIT58570.1"/>
    <property type="molecule type" value="Genomic_DNA"/>
</dbReference>
<evidence type="ECO:0000313" key="2">
    <source>
        <dbReference type="Proteomes" id="UP000824136"/>
    </source>
</evidence>
<reference evidence="1" key="1">
    <citation type="submission" date="2020-10" db="EMBL/GenBank/DDBJ databases">
        <authorList>
            <person name="Gilroy R."/>
        </authorList>
    </citation>
    <scope>NUCLEOTIDE SEQUENCE</scope>
    <source>
        <strain evidence="1">CHK33-4379</strain>
    </source>
</reference>
<protein>
    <submittedName>
        <fullName evidence="1">Uncharacterized protein</fullName>
    </submittedName>
</protein>
<comment type="caution">
    <text evidence="1">The sequence shown here is derived from an EMBL/GenBank/DDBJ whole genome shotgun (WGS) entry which is preliminary data.</text>
</comment>
<accession>A0A9D1GU88</accession>
<organism evidence="1 2">
    <name type="scientific">Candidatus Faeciplasma pullistercoris</name>
    <dbReference type="NCBI Taxonomy" id="2840800"/>
    <lineage>
        <taxon>Bacteria</taxon>
        <taxon>Bacillati</taxon>
        <taxon>Bacillota</taxon>
        <taxon>Clostridia</taxon>
        <taxon>Eubacteriales</taxon>
        <taxon>Oscillospiraceae</taxon>
        <taxon>Oscillospiraceae incertae sedis</taxon>
        <taxon>Candidatus Faeciplasma</taxon>
    </lineage>
</organism>
<proteinExistence type="predicted"/>
<sequence length="60" mass="7094">MSKRKYNNDKVKIYKPKGNVTPMWETNVITDNYTDGRGRVYNRSEENVLLAKKEVDDNEK</sequence>